<sequence>MNLSEIGELCADTPRMTVFDPRGLTARTVDFNRENSTDIPDVLITRYQYGERGEMQMCADPRFSVSEQGNEHGYQNLVSATDLLQQPIHQVSIDSGESLNLLHADGQPEWTTKNPGEGAVNQRFTYDRTGRLLSLHSLDGTEAILLQTRRYGDGVDNAEEYNCRGQCTEIHNGAGIETFTAFDIAGKNKTFNRRFWSVRDRSVDLNHPPEAEMRTWINRNDLSASGAVRQLSLSCHESGQERSVYTRCNNYNRRGQLISSHLTDEGGHQHALLMSADYHANGACQQEMLGNGVTRYYSQEHFTKRLLRISTWRQGGNETHYPIQDISYQYDPAGNVTERYDVGREDQYFNNQQITAHNQYHYDSCYRLRRAAGREALNSGKNTITPLVSGSHQLVNYQRWYDYDNAGNMTQLRHSAGQNNRTQVFSVSPQSNRSLPQPVSPYEVERFFDSFGHLKESNGVRFTRDSQQQLVRADGARRANGATDYEFYQYDSSGQRCSKLSSRIADGITQARRRETVTYISGMRLCEYDYEGKPQGSHYSLSFPLAGHSAVVCLSEREPEKKEIPLSLMRYNCLDAQGSVALELSAEGDIITQEEYYPFGGTSLFSSRSESEAEYKYHRYSNKERDNLTGLYDYGFRYYAPWLCRWISPDPLGIADGMNAYCMVHNNPATYRDTAGLMSQTIEMQESGAPFEYRRMASQVYRTSSALRQSVGDRLRSAGRLLTRPLVSVINGIAGIGRAIRGIAGRIRSALQRFRGAESGVDEMEMQLLLAEETSGFSGETENSPCRVNLTESTLTSYPEDMGADNPAVEWDPLGDINDGKPWDFPTLAYQIDNASLIFEVEDGMQSIQREFDNCWDELEEETYNFGESGETSNGESGATSHIPETFNIAEGEQDENAPLLSGSNNRATPAAISSLALSASIFSLLWWYQSQHAYNR</sequence>
<dbReference type="RefSeq" id="WP_067420600.1">
    <property type="nucleotide sequence ID" value="NZ_LZEX01000001.1"/>
</dbReference>
<dbReference type="Gene3D" id="2.180.10.10">
    <property type="entry name" value="RHS repeat-associated core"/>
    <property type="match status" value="1"/>
</dbReference>
<dbReference type="AlphaFoldDB" id="A0A1B8HPW4"/>
<organism evidence="1 2">
    <name type="scientific">Morganella psychrotolerans</name>
    <dbReference type="NCBI Taxonomy" id="368603"/>
    <lineage>
        <taxon>Bacteria</taxon>
        <taxon>Pseudomonadati</taxon>
        <taxon>Pseudomonadota</taxon>
        <taxon>Gammaproteobacteria</taxon>
        <taxon>Enterobacterales</taxon>
        <taxon>Morganellaceae</taxon>
        <taxon>Morganella</taxon>
    </lineage>
</organism>
<dbReference type="InterPro" id="IPR022385">
    <property type="entry name" value="Rhs_assc_core"/>
</dbReference>
<comment type="caution">
    <text evidence="1">The sequence shown here is derived from an EMBL/GenBank/DDBJ whole genome shotgun (WGS) entry which is preliminary data.</text>
</comment>
<gene>
    <name evidence="1" type="ORF">AYY17_01125</name>
</gene>
<dbReference type="NCBIfam" id="TIGR03696">
    <property type="entry name" value="Rhs_assc_core"/>
    <property type="match status" value="1"/>
</dbReference>
<dbReference type="PANTHER" id="PTHR32305:SF15">
    <property type="entry name" value="PROTEIN RHSA-RELATED"/>
    <property type="match status" value="1"/>
</dbReference>
<dbReference type="InterPro" id="IPR050708">
    <property type="entry name" value="T6SS_VgrG/RHS"/>
</dbReference>
<evidence type="ECO:0000313" key="1">
    <source>
        <dbReference type="EMBL" id="OBU11378.1"/>
    </source>
</evidence>
<reference evidence="1 2" key="1">
    <citation type="submission" date="2016-06" db="EMBL/GenBank/DDBJ databases">
        <authorList>
            <person name="Kjaerup R.B."/>
            <person name="Dalgaard T.S."/>
            <person name="Juul-Madsen H.R."/>
        </authorList>
    </citation>
    <scope>NUCLEOTIDE SEQUENCE [LARGE SCALE GENOMIC DNA]</scope>
    <source>
        <strain evidence="1 2">GCSL-Mp3</strain>
    </source>
</reference>
<accession>A0A1B8HPW4</accession>
<evidence type="ECO:0000313" key="2">
    <source>
        <dbReference type="Proteomes" id="UP000092247"/>
    </source>
</evidence>
<dbReference type="Proteomes" id="UP000092247">
    <property type="component" value="Unassembled WGS sequence"/>
</dbReference>
<dbReference type="EMBL" id="LZEX01000001">
    <property type="protein sequence ID" value="OBU11378.1"/>
    <property type="molecule type" value="Genomic_DNA"/>
</dbReference>
<name>A0A1B8HPW4_9GAMM</name>
<proteinExistence type="predicted"/>
<protein>
    <recommendedName>
        <fullName evidence="3">RHS repeat-associated core domain-containing protein</fullName>
    </recommendedName>
</protein>
<evidence type="ECO:0008006" key="3">
    <source>
        <dbReference type="Google" id="ProtNLM"/>
    </source>
</evidence>
<dbReference type="PANTHER" id="PTHR32305">
    <property type="match status" value="1"/>
</dbReference>